<dbReference type="GO" id="GO:0005096">
    <property type="term" value="F:GTPase activator activity"/>
    <property type="evidence" value="ECO:0007669"/>
    <property type="project" value="TreeGrafter"/>
</dbReference>
<dbReference type="FunFam" id="3.40.50.300:FF:003977">
    <property type="entry name" value="Guanine nucleotide-binding protein G(q) subunit alpha"/>
    <property type="match status" value="1"/>
</dbReference>
<evidence type="ECO:0000313" key="11">
    <source>
        <dbReference type="Proteomes" id="UP000264800"/>
    </source>
</evidence>
<comment type="similarity">
    <text evidence="1 9">Belongs to the G-alpha family. G(q) subfamily.</text>
</comment>
<evidence type="ECO:0000256" key="7">
    <source>
        <dbReference type="PIRSR" id="PIRSR601019-1"/>
    </source>
</evidence>
<dbReference type="GO" id="GO:0031683">
    <property type="term" value="F:G-protein beta/gamma-subunit complex binding"/>
    <property type="evidence" value="ECO:0007669"/>
    <property type="project" value="UniProtKB-UniRule"/>
</dbReference>
<dbReference type="PRINTS" id="PR00442">
    <property type="entry name" value="GPROTEINAQ"/>
</dbReference>
<keyword evidence="3 7" id="KW-0547">Nucleotide-binding</keyword>
<dbReference type="SUPFAM" id="SSF52540">
    <property type="entry name" value="P-loop containing nucleoside triphosphate hydrolases"/>
    <property type="match status" value="1"/>
</dbReference>
<evidence type="ECO:0000256" key="4">
    <source>
        <dbReference type="ARBA" id="ARBA00022842"/>
    </source>
</evidence>
<keyword evidence="4 8" id="KW-0460">Magnesium</keyword>
<dbReference type="GeneTree" id="ENSGT00940000161347"/>
<dbReference type="GO" id="GO:0001664">
    <property type="term" value="F:G protein-coupled receptor binding"/>
    <property type="evidence" value="ECO:0007669"/>
    <property type="project" value="UniProtKB-UniRule"/>
</dbReference>
<dbReference type="PRINTS" id="PR00318">
    <property type="entry name" value="GPROTEINA"/>
</dbReference>
<keyword evidence="11" id="KW-1185">Reference proteome</keyword>
<dbReference type="FunFam" id="1.10.400.10:FF:000002">
    <property type="entry name" value="guanine nucleotide-binding protein G(Q) subunit alpha"/>
    <property type="match status" value="1"/>
</dbReference>
<protein>
    <recommendedName>
        <fullName evidence="9">Guanine nucleotide-binding protein subunit alpha</fullName>
    </recommendedName>
</protein>
<dbReference type="SMART" id="SM00275">
    <property type="entry name" value="G_alpha"/>
    <property type="match status" value="1"/>
</dbReference>
<dbReference type="Ensembl" id="ENSKMAT00000016514.1">
    <property type="protein sequence ID" value="ENSKMAP00000016284.1"/>
    <property type="gene ID" value="ENSKMAG00000012157.1"/>
</dbReference>
<dbReference type="FunFam" id="3.40.50.300:FF:000692">
    <property type="entry name" value="Guanine nucleotide-binding protein subunit alpha"/>
    <property type="match status" value="1"/>
</dbReference>
<dbReference type="InterPro" id="IPR027417">
    <property type="entry name" value="P-loop_NTPase"/>
</dbReference>
<proteinExistence type="inferred from homology"/>
<feature type="binding site" evidence="8">
    <location>
        <position position="48"/>
    </location>
    <ligand>
        <name>Mg(2+)</name>
        <dbReference type="ChEBI" id="CHEBI:18420"/>
    </ligand>
</feature>
<evidence type="ECO:0000313" key="10">
    <source>
        <dbReference type="Ensembl" id="ENSKMAP00000016284.1"/>
    </source>
</evidence>
<dbReference type="PROSITE" id="PS51882">
    <property type="entry name" value="G_ALPHA"/>
    <property type="match status" value="1"/>
</dbReference>
<dbReference type="InterPro" id="IPR011025">
    <property type="entry name" value="GproteinA_insert"/>
</dbReference>
<dbReference type="PANTHER" id="PTHR10218:SF364">
    <property type="entry name" value="GUANINE NUCLEOTIDE-BINDING PROTEIN (G PROTEIN), Q POLYPEPTIDE"/>
    <property type="match status" value="1"/>
</dbReference>
<feature type="binding site" evidence="7">
    <location>
        <position position="326"/>
    </location>
    <ligand>
        <name>GTP</name>
        <dbReference type="ChEBI" id="CHEBI:37565"/>
    </ligand>
</feature>
<dbReference type="OrthoDB" id="5817230at2759"/>
<evidence type="ECO:0000256" key="5">
    <source>
        <dbReference type="ARBA" id="ARBA00023134"/>
    </source>
</evidence>
<dbReference type="Gene3D" id="3.40.50.300">
    <property type="entry name" value="P-loop containing nucleotide triphosphate hydrolases"/>
    <property type="match status" value="1"/>
</dbReference>
<keyword evidence="2 8" id="KW-0479">Metal-binding</keyword>
<dbReference type="GO" id="GO:0005834">
    <property type="term" value="C:heterotrimeric G-protein complex"/>
    <property type="evidence" value="ECO:0007669"/>
    <property type="project" value="UniProtKB-UniRule"/>
</dbReference>
<dbReference type="GO" id="GO:0007188">
    <property type="term" value="P:adenylate cyclase-modulating G protein-coupled receptor signaling pathway"/>
    <property type="evidence" value="ECO:0007669"/>
    <property type="project" value="TreeGrafter"/>
</dbReference>
<dbReference type="Proteomes" id="UP000264800">
    <property type="component" value="Unplaced"/>
</dbReference>
<feature type="binding site" evidence="7">
    <location>
        <begin position="150"/>
        <end position="151"/>
    </location>
    <ligand>
        <name>GTP</name>
        <dbReference type="ChEBI" id="CHEBI:37565"/>
    </ligand>
</feature>
<dbReference type="STRING" id="37003.ENSKMAP00000016284"/>
<dbReference type="KEGG" id="kmr:108230979"/>
<dbReference type="CDD" id="cd00066">
    <property type="entry name" value="G-alpha"/>
    <property type="match status" value="1"/>
</dbReference>
<feature type="binding site" evidence="8">
    <location>
        <position position="181"/>
    </location>
    <ligand>
        <name>Mg(2+)</name>
        <dbReference type="ChEBI" id="CHEBI:18420"/>
    </ligand>
</feature>
<feature type="binding site" evidence="7">
    <location>
        <begin position="200"/>
        <end position="204"/>
    </location>
    <ligand>
        <name>GTP</name>
        <dbReference type="ChEBI" id="CHEBI:37565"/>
    </ligand>
</feature>
<feature type="binding site" evidence="7">
    <location>
        <begin position="175"/>
        <end position="181"/>
    </location>
    <ligand>
        <name>GTP</name>
        <dbReference type="ChEBI" id="CHEBI:37565"/>
    </ligand>
</feature>
<evidence type="ECO:0000256" key="1">
    <source>
        <dbReference type="ARBA" id="ARBA00007976"/>
    </source>
</evidence>
<feature type="binding site" evidence="7">
    <location>
        <begin position="44"/>
        <end position="49"/>
    </location>
    <ligand>
        <name>GTP</name>
        <dbReference type="ChEBI" id="CHEBI:37565"/>
    </ligand>
</feature>
<evidence type="ECO:0000256" key="8">
    <source>
        <dbReference type="PIRSR" id="PIRSR601019-2"/>
    </source>
</evidence>
<dbReference type="GO" id="GO:0005525">
    <property type="term" value="F:GTP binding"/>
    <property type="evidence" value="ECO:0007669"/>
    <property type="project" value="UniProtKB-UniRule"/>
</dbReference>
<dbReference type="InterPro" id="IPR000654">
    <property type="entry name" value="Gprotein_alpha_Q"/>
</dbReference>
<dbReference type="GO" id="GO:0005737">
    <property type="term" value="C:cytoplasm"/>
    <property type="evidence" value="ECO:0007669"/>
    <property type="project" value="TreeGrafter"/>
</dbReference>
<dbReference type="GO" id="GO:0046872">
    <property type="term" value="F:metal ion binding"/>
    <property type="evidence" value="ECO:0007669"/>
    <property type="project" value="UniProtKB-UniRule"/>
</dbReference>
<reference evidence="10" key="2">
    <citation type="submission" date="2025-09" db="UniProtKB">
        <authorList>
            <consortium name="Ensembl"/>
        </authorList>
    </citation>
    <scope>IDENTIFICATION</scope>
</reference>
<dbReference type="GeneID" id="108230979"/>
<comment type="function">
    <text evidence="9">Guanine nucleotide-binding proteins (G proteins) are involved as modulators or transducers in various transmembrane signaling systems.</text>
</comment>
<organism evidence="10 11">
    <name type="scientific">Kryptolebias marmoratus</name>
    <name type="common">Mangrove killifish</name>
    <name type="synonym">Rivulus marmoratus</name>
    <dbReference type="NCBI Taxonomy" id="37003"/>
    <lineage>
        <taxon>Eukaryota</taxon>
        <taxon>Metazoa</taxon>
        <taxon>Chordata</taxon>
        <taxon>Craniata</taxon>
        <taxon>Vertebrata</taxon>
        <taxon>Euteleostomi</taxon>
        <taxon>Actinopterygii</taxon>
        <taxon>Neopterygii</taxon>
        <taxon>Teleostei</taxon>
        <taxon>Neoteleostei</taxon>
        <taxon>Acanthomorphata</taxon>
        <taxon>Ovalentaria</taxon>
        <taxon>Atherinomorphae</taxon>
        <taxon>Cyprinodontiformes</taxon>
        <taxon>Rivulidae</taxon>
        <taxon>Kryptolebias</taxon>
    </lineage>
</organism>
<accession>A0A3Q3AXQ0</accession>
<evidence type="ECO:0000256" key="3">
    <source>
        <dbReference type="ARBA" id="ARBA00022741"/>
    </source>
</evidence>
<comment type="subunit">
    <text evidence="9">G proteins are composed of 3 units; alpha, beta and gamma. The alpha chain contains the guanine nucleotide binding site.</text>
</comment>
<feature type="binding site" evidence="7">
    <location>
        <begin position="269"/>
        <end position="272"/>
    </location>
    <ligand>
        <name>GTP</name>
        <dbReference type="ChEBI" id="CHEBI:37565"/>
    </ligand>
</feature>
<dbReference type="PANTHER" id="PTHR10218">
    <property type="entry name" value="GTP-BINDING PROTEIN ALPHA SUBUNIT"/>
    <property type="match status" value="1"/>
</dbReference>
<keyword evidence="5 7" id="KW-0342">GTP-binding</keyword>
<evidence type="ECO:0000256" key="6">
    <source>
        <dbReference type="ARBA" id="ARBA00023224"/>
    </source>
</evidence>
<dbReference type="SUPFAM" id="SSF47895">
    <property type="entry name" value="Transducin (alpha subunit), insertion domain"/>
    <property type="match status" value="1"/>
</dbReference>
<reference evidence="10" key="1">
    <citation type="submission" date="2025-08" db="UniProtKB">
        <authorList>
            <consortium name="Ensembl"/>
        </authorList>
    </citation>
    <scope>IDENTIFICATION</scope>
</reference>
<sequence length="354" mass="41342">MDACCLSAEEEERLRIHKEIERQLRRDKQNLKRELKLLLLGTGESGKSTFIKQMRIIHGKGYTESDRKGFTRLVFQNIVIAIQALIDAMKTLKIDYVDDQNINHAEKLSQLESTGLNTLESWQVNAIKRVWNDHGVRQCYDRRREFQLSDSANYYLSDMDRISAPGYIPTLQDILRVRVPTTGIIEYTFDMTKAIFRMVDVGGQRSERKKWIHCFENVTSIIFLVALSEYDQVLYESENDNRLRESLELFRTIVSSNWFQESSTILFLNKTDLLEEKITHSHLATYFSGYKGPQCNAEKAKKFIKDMYIERHIGRHKALYTHFTCATDTENIRVVFKAVKDTLLQDNLDQFNLG</sequence>
<dbReference type="OMA" id="HKPLYTH"/>
<name>A0A3Q3AXQ0_KRYMA</name>
<dbReference type="AlphaFoldDB" id="A0A3Q3AXQ0"/>
<keyword evidence="6 9" id="KW-0807">Transducer</keyword>
<dbReference type="Pfam" id="PF00503">
    <property type="entry name" value="G-alpha"/>
    <property type="match status" value="1"/>
</dbReference>
<evidence type="ECO:0000256" key="9">
    <source>
        <dbReference type="RuleBase" id="RU369122"/>
    </source>
</evidence>
<dbReference type="InterPro" id="IPR001019">
    <property type="entry name" value="Gprotein_alpha_su"/>
</dbReference>
<dbReference type="Gene3D" id="1.10.400.10">
    <property type="entry name" value="GI Alpha 1, domain 2-like"/>
    <property type="match status" value="1"/>
</dbReference>
<dbReference type="GO" id="GO:0003924">
    <property type="term" value="F:GTPase activity"/>
    <property type="evidence" value="ECO:0007669"/>
    <property type="project" value="UniProtKB-UniRule"/>
</dbReference>
<evidence type="ECO:0000256" key="2">
    <source>
        <dbReference type="ARBA" id="ARBA00022723"/>
    </source>
</evidence>